<dbReference type="EMBL" id="JAAAHY010000956">
    <property type="protein sequence ID" value="KAF9954633.1"/>
    <property type="molecule type" value="Genomic_DNA"/>
</dbReference>
<sequence length="584" mass="64391">MECGMDLSSSSEHVGRMDAGSSSSSCKHIDALNPDLITHLASPTSTLLEAMDRDFAAAVCMFFSNPCFWTDIFIMDKAGEVFITSEDAAGALRTHRHHIQSFTTGSHHALSALIAALLPIPSNAPDGPLILMRTELRRIRFRWWGYDEHPSNVDSLLFGNPYALQWDTAVLSILSSSPLLTSVEVDLTLLHHPLLGASISSLQHLQTLSISGYNKTSTYSKTVALLLDALPGQVSDLTLDMSICPGDDKLPVCPYIPCKNSPVAIKRLGLHASILFTPEPVVSRLMDRLQGLRSIALLGGLSHTDPAHISSMLKKSCPLLDELEIKCDEPDLQDQQIASLIWVDTTTTNTTTTTGARVTRASSAASLYVSKDTEQEQEQQQQQDASRSFSWRSIKIDAPNFESVSSAAIVKHAATLEKVILPSRGLDASDLLALFLRAPRLQELVSLHEHANKRRDYYFRPAMARGKAVPWVCSESLRVLKISVQPGKTAASTRDTFLNRLGGFYNLRVLHLRNGVRGVQGFTDFTLANGGLERLETLTQLEAFEIKDFAHKMGQEEQDWMKSHWPHLTSICLNCDGHEHGCEI</sequence>
<evidence type="ECO:0000313" key="2">
    <source>
        <dbReference type="Proteomes" id="UP000738359"/>
    </source>
</evidence>
<proteinExistence type="predicted"/>
<organism evidence="1 2">
    <name type="scientific">Mortierella alpina</name>
    <name type="common">Oleaginous fungus</name>
    <name type="synonym">Mortierella renispora</name>
    <dbReference type="NCBI Taxonomy" id="64518"/>
    <lineage>
        <taxon>Eukaryota</taxon>
        <taxon>Fungi</taxon>
        <taxon>Fungi incertae sedis</taxon>
        <taxon>Mucoromycota</taxon>
        <taxon>Mortierellomycotina</taxon>
        <taxon>Mortierellomycetes</taxon>
        <taxon>Mortierellales</taxon>
        <taxon>Mortierellaceae</taxon>
        <taxon>Mortierella</taxon>
    </lineage>
</organism>
<name>A0A9P6IZ56_MORAP</name>
<dbReference type="Proteomes" id="UP000738359">
    <property type="component" value="Unassembled WGS sequence"/>
</dbReference>
<protein>
    <submittedName>
        <fullName evidence="1">Uncharacterized protein</fullName>
    </submittedName>
</protein>
<accession>A0A9P6IZ56</accession>
<dbReference type="Gene3D" id="3.80.10.10">
    <property type="entry name" value="Ribonuclease Inhibitor"/>
    <property type="match status" value="1"/>
</dbReference>
<evidence type="ECO:0000313" key="1">
    <source>
        <dbReference type="EMBL" id="KAF9954633.1"/>
    </source>
</evidence>
<reference evidence="1" key="1">
    <citation type="journal article" date="2020" name="Fungal Divers.">
        <title>Resolving the Mortierellaceae phylogeny through synthesis of multi-gene phylogenetics and phylogenomics.</title>
        <authorList>
            <person name="Vandepol N."/>
            <person name="Liber J."/>
            <person name="Desiro A."/>
            <person name="Na H."/>
            <person name="Kennedy M."/>
            <person name="Barry K."/>
            <person name="Grigoriev I.V."/>
            <person name="Miller A.N."/>
            <person name="O'Donnell K."/>
            <person name="Stajich J.E."/>
            <person name="Bonito G."/>
        </authorList>
    </citation>
    <scope>NUCLEOTIDE SEQUENCE</scope>
    <source>
        <strain evidence="1">CK1249</strain>
    </source>
</reference>
<keyword evidence="2" id="KW-1185">Reference proteome</keyword>
<dbReference type="OrthoDB" id="2410216at2759"/>
<dbReference type="AlphaFoldDB" id="A0A9P6IZ56"/>
<dbReference type="SUPFAM" id="SSF52047">
    <property type="entry name" value="RNI-like"/>
    <property type="match status" value="1"/>
</dbReference>
<dbReference type="InterPro" id="IPR032675">
    <property type="entry name" value="LRR_dom_sf"/>
</dbReference>
<gene>
    <name evidence="1" type="ORF">BGZ70_010501</name>
</gene>
<comment type="caution">
    <text evidence="1">The sequence shown here is derived from an EMBL/GenBank/DDBJ whole genome shotgun (WGS) entry which is preliminary data.</text>
</comment>